<dbReference type="RefSeq" id="WP_015018594.1">
    <property type="nucleotide sequence ID" value="NC_018719.1"/>
</dbReference>
<proteinExistence type="predicted"/>
<evidence type="ECO:0000259" key="2">
    <source>
        <dbReference type="Pfam" id="PF10647"/>
    </source>
</evidence>
<dbReference type="EMBL" id="CP002408">
    <property type="protein sequence ID" value="AFU58056.1"/>
    <property type="molecule type" value="Genomic_DNA"/>
</dbReference>
<feature type="transmembrane region" description="Helical" evidence="1">
    <location>
        <begin position="356"/>
        <end position="378"/>
    </location>
</feature>
<dbReference type="Gene3D" id="2.120.10.30">
    <property type="entry name" value="TolB, C-terminal domain"/>
    <property type="match status" value="1"/>
</dbReference>
<evidence type="ECO:0000256" key="1">
    <source>
        <dbReference type="SAM" id="Phobius"/>
    </source>
</evidence>
<keyword evidence="1" id="KW-0812">Transmembrane</keyword>
<accession>K0I9Q8</accession>
<dbReference type="KEGG" id="nga:Ngar_c11140"/>
<dbReference type="Proteomes" id="UP000008037">
    <property type="component" value="Chromosome"/>
</dbReference>
<keyword evidence="1" id="KW-1133">Transmembrane helix</keyword>
<protein>
    <recommendedName>
        <fullName evidence="2">Lipoprotein LpqB C-terminal domain-containing protein</fullName>
    </recommendedName>
</protein>
<gene>
    <name evidence="3" type="ordered locus">Ngar_c11140</name>
</gene>
<name>K0I9Q8_NITGG</name>
<organism evidence="3 4">
    <name type="scientific">Nitrososphaera gargensis (strain Ga9.2)</name>
    <dbReference type="NCBI Taxonomy" id="1237085"/>
    <lineage>
        <taxon>Archaea</taxon>
        <taxon>Nitrososphaerota</taxon>
        <taxon>Nitrososphaeria</taxon>
        <taxon>Nitrososphaerales</taxon>
        <taxon>Nitrososphaeraceae</taxon>
        <taxon>Nitrososphaera</taxon>
    </lineage>
</organism>
<reference evidence="3 4" key="1">
    <citation type="journal article" date="2012" name="Environ. Microbiol.">
        <title>The genome of the ammonia-oxidizing Candidatus Nitrososphaera gargensis: insights into metabolic versatility and environmental adaptations.</title>
        <authorList>
            <person name="Spang A."/>
            <person name="Poehlein A."/>
            <person name="Offre P."/>
            <person name="Zumbragel S."/>
            <person name="Haider S."/>
            <person name="Rychlik N."/>
            <person name="Nowka B."/>
            <person name="Schmeisser C."/>
            <person name="Lebedeva E.V."/>
            <person name="Rattei T."/>
            <person name="Bohm C."/>
            <person name="Schmid M."/>
            <person name="Galushko A."/>
            <person name="Hatzenpichler R."/>
            <person name="Weinmaier T."/>
            <person name="Daniel R."/>
            <person name="Schleper C."/>
            <person name="Spieck E."/>
            <person name="Streit W."/>
            <person name="Wagner M."/>
        </authorList>
    </citation>
    <scope>NUCLEOTIDE SEQUENCE [LARGE SCALE GENOMIC DNA]</scope>
    <source>
        <strain evidence="4">Ga9.2</strain>
    </source>
</reference>
<evidence type="ECO:0000313" key="4">
    <source>
        <dbReference type="Proteomes" id="UP000008037"/>
    </source>
</evidence>
<dbReference type="InterPro" id="IPR018910">
    <property type="entry name" value="LpqB_C"/>
</dbReference>
<dbReference type="HOGENOM" id="CLU_724848_0_0_2"/>
<dbReference type="GeneID" id="13795509"/>
<dbReference type="STRING" id="1237085.Ngar_c11140"/>
<dbReference type="Pfam" id="PF10647">
    <property type="entry name" value="Gmad1"/>
    <property type="match status" value="1"/>
</dbReference>
<feature type="domain" description="Lipoprotein LpqB C-terminal" evidence="2">
    <location>
        <begin position="220"/>
        <end position="346"/>
    </location>
</feature>
<sequence>MMPVIAKIGLAITSFLMLFLSLFLTAAFDSHAFTQTQEAPMNYFKAEGVVTEIDVSEMQSEIVSPTGNDDDHNRTYFELHDWDSQSGKVLFTSGQFIGIMNANATDIQKIILPSELHDELCWECSPVRKALFINNTTIYALAQNNLLIYEITNDALVNAGQYQLAGSITSFDIIRQTNGDSSNNSSDTNFNLVLVDSYCTLWLSDPLGKKISKLYEAQMASDFAVSPDGRKIAFVVNDSIEGHVYLHTVRLIILDIENSSNNKTHQVYEEMTDTTPNWIKWSPDGKLILFREVGGRHNPTATLEAISTDGSYREILYGGLDAPTSYVVSKDGTTILIGVSASKLYRLDLAHPIPEFHSLALVIAALSISSIILAHTYMKNR</sequence>
<dbReference type="BioCyc" id="CNIT1237085:G1324-1112-MONOMER"/>
<dbReference type="OrthoDB" id="25019at2157"/>
<evidence type="ECO:0000313" key="3">
    <source>
        <dbReference type="EMBL" id="AFU58056.1"/>
    </source>
</evidence>
<keyword evidence="4" id="KW-1185">Reference proteome</keyword>
<dbReference type="SUPFAM" id="SSF69304">
    <property type="entry name" value="Tricorn protease N-terminal domain"/>
    <property type="match status" value="1"/>
</dbReference>
<dbReference type="InterPro" id="IPR011042">
    <property type="entry name" value="6-blade_b-propeller_TolB-like"/>
</dbReference>
<dbReference type="AlphaFoldDB" id="K0I9Q8"/>
<keyword evidence="1" id="KW-0472">Membrane</keyword>
<dbReference type="InParanoid" id="K0I9Q8"/>